<dbReference type="RefSeq" id="WP_186771149.1">
    <property type="nucleotide sequence ID" value="NZ_JACOMF010000014.1"/>
</dbReference>
<evidence type="ECO:0008006" key="3">
    <source>
        <dbReference type="Google" id="ProtNLM"/>
    </source>
</evidence>
<evidence type="ECO:0000313" key="2">
    <source>
        <dbReference type="Proteomes" id="UP000600101"/>
    </source>
</evidence>
<dbReference type="SUPFAM" id="SSF51120">
    <property type="entry name" value="beta-Roll"/>
    <property type="match status" value="1"/>
</dbReference>
<name>A0A9X0QZ79_9PROT</name>
<proteinExistence type="predicted"/>
<comment type="caution">
    <text evidence="1">The sequence shown here is derived from an EMBL/GenBank/DDBJ whole genome shotgun (WGS) entry which is preliminary data.</text>
</comment>
<evidence type="ECO:0000313" key="1">
    <source>
        <dbReference type="EMBL" id="MBC4016380.1"/>
    </source>
</evidence>
<dbReference type="PRINTS" id="PR00313">
    <property type="entry name" value="CABNDNGRPT"/>
</dbReference>
<gene>
    <name evidence="1" type="ORF">H7965_13730</name>
</gene>
<dbReference type="AlphaFoldDB" id="A0A9X0QZ79"/>
<sequence length="673" mass="67993">MNLNVLLRGQSNAFLLGAINGGADAMINRVEQLLGFDGVNDTVRLEFASDSSGGNTVFSGTSFLTDWIGTQGNGWTVAELEQSLLDYINTLPAAQKAEPTAVVWLHSEYDSGFGDLTPAEWESAVRYDAALVRAAFGQSAAALPYLFVSAIPYDQGTGTGHQAIRIGMEELAADPGFNAHIAARALDTDMSFDNWDGNAATQEYGGSHMSNADGLQTGERLALALAQQWAQYAKPGSPVAQAGGQVDDIGPQVIQANAVGTNQLALTVAFDAASALQALDPDAARGVGWTVIGAGGPSTAVDATRATLTGANTLVLDFAEALPAGGRLYYGWGNGRLAGADDSGRGNAVYDEHGMPIWVAAHGLAVGGLGAAAAPALPTAGGGAMPAAIFGMPGAAWDQAGLVWTGSHDYAGTTYQTYGAKTVWAGVDTMALAPAAWNANWSGILAVDNIPNANLDLSAAGGNPLDLLLVGARGGTVTLGNGNDGLVWVAHSNAPGHGATLVVNTGAGNDRVEVTAVGLSQLADGNRFDNGGLYDPDYDGRYSVAEVHLGGGRDLVNVTGLAKLVAFTGDALATANGGGGGDAFLIGSGGGSFSGGDGGDSYVFVPGSGNSTIADFTRGEDWLTFAGIPAGALAITAATQDGVAGTLVTFDAAGHSVFLAGVGGLNGSDMVFF</sequence>
<accession>A0A9X0QZ79</accession>
<protein>
    <recommendedName>
        <fullName evidence="3">Calcium-binding protein</fullName>
    </recommendedName>
</protein>
<dbReference type="EMBL" id="JACOMF010000014">
    <property type="protein sequence ID" value="MBC4016380.1"/>
    <property type="molecule type" value="Genomic_DNA"/>
</dbReference>
<dbReference type="Proteomes" id="UP000600101">
    <property type="component" value="Unassembled WGS sequence"/>
</dbReference>
<dbReference type="SUPFAM" id="SSF52266">
    <property type="entry name" value="SGNH hydrolase"/>
    <property type="match status" value="1"/>
</dbReference>
<keyword evidence="2" id="KW-1185">Reference proteome</keyword>
<dbReference type="InterPro" id="IPR011049">
    <property type="entry name" value="Serralysin-like_metalloprot_C"/>
</dbReference>
<reference evidence="1" key="1">
    <citation type="submission" date="2020-08" db="EMBL/GenBank/DDBJ databases">
        <authorList>
            <person name="Hu Y."/>
            <person name="Nguyen S.V."/>
            <person name="Li F."/>
            <person name="Fanning S."/>
        </authorList>
    </citation>
    <scope>NUCLEOTIDE SEQUENCE</scope>
    <source>
        <strain evidence="1">SYSU D8009</strain>
    </source>
</reference>
<organism evidence="1 2">
    <name type="scientific">Siccirubricoccus deserti</name>
    <dbReference type="NCBI Taxonomy" id="2013562"/>
    <lineage>
        <taxon>Bacteria</taxon>
        <taxon>Pseudomonadati</taxon>
        <taxon>Pseudomonadota</taxon>
        <taxon>Alphaproteobacteria</taxon>
        <taxon>Acetobacterales</taxon>
        <taxon>Roseomonadaceae</taxon>
        <taxon>Siccirubricoccus</taxon>
    </lineage>
</organism>